<keyword evidence="4" id="KW-1185">Reference proteome</keyword>
<protein>
    <recommendedName>
        <fullName evidence="2">Cas12f1-like TNB domain-containing protein</fullName>
    </recommendedName>
</protein>
<dbReference type="STRING" id="1340429.A0A2G4ST34"/>
<dbReference type="RefSeq" id="XP_023465628.1">
    <property type="nucleotide sequence ID" value="XM_023606781.1"/>
</dbReference>
<keyword evidence="1" id="KW-0238">DNA-binding</keyword>
<sequence>MEREKVPLVVFGARMFGKDSIKLKENRRGVTGVFWRALKRREAARDLIAVTIDEYKSSKVCNACNNNPLARISGLKGCSILVCNTCKTLWQRDVSACKNMLSISLSIWDGRGQPSKHRRN</sequence>
<dbReference type="EMBL" id="KZ303851">
    <property type="protein sequence ID" value="PHZ11920.1"/>
    <property type="molecule type" value="Genomic_DNA"/>
</dbReference>
<evidence type="ECO:0000313" key="3">
    <source>
        <dbReference type="EMBL" id="PHZ11920.1"/>
    </source>
</evidence>
<dbReference type="InterPro" id="IPR010095">
    <property type="entry name" value="Cas12f1-like_TNB"/>
</dbReference>
<evidence type="ECO:0000259" key="2">
    <source>
        <dbReference type="Pfam" id="PF07282"/>
    </source>
</evidence>
<dbReference type="GO" id="GO:0003677">
    <property type="term" value="F:DNA binding"/>
    <property type="evidence" value="ECO:0007669"/>
    <property type="project" value="UniProtKB-KW"/>
</dbReference>
<dbReference type="Pfam" id="PF07282">
    <property type="entry name" value="Cas12f1-like_TNB"/>
    <property type="match status" value="1"/>
</dbReference>
<evidence type="ECO:0000256" key="1">
    <source>
        <dbReference type="ARBA" id="ARBA00023125"/>
    </source>
</evidence>
<dbReference type="AlphaFoldDB" id="A0A2G4ST34"/>
<name>A0A2G4ST34_RHIZD</name>
<reference evidence="3 4" key="1">
    <citation type="journal article" date="2016" name="Proc. Natl. Acad. Sci. U.S.A.">
        <title>Lipid metabolic changes in an early divergent fungus govern the establishment of a mutualistic symbiosis with endobacteria.</title>
        <authorList>
            <person name="Lastovetsky O.A."/>
            <person name="Gaspar M.L."/>
            <person name="Mondo S.J."/>
            <person name="LaButti K.M."/>
            <person name="Sandor L."/>
            <person name="Grigoriev I.V."/>
            <person name="Henry S.A."/>
            <person name="Pawlowska T.E."/>
        </authorList>
    </citation>
    <scope>NUCLEOTIDE SEQUENCE [LARGE SCALE GENOMIC DNA]</scope>
    <source>
        <strain evidence="3 4">ATCC 52813</strain>
    </source>
</reference>
<dbReference type="Proteomes" id="UP000242254">
    <property type="component" value="Unassembled WGS sequence"/>
</dbReference>
<accession>A0A2G4ST34</accession>
<proteinExistence type="predicted"/>
<dbReference type="GeneID" id="35437771"/>
<organism evidence="3 4">
    <name type="scientific">Rhizopus microsporus ATCC 52813</name>
    <dbReference type="NCBI Taxonomy" id="1340429"/>
    <lineage>
        <taxon>Eukaryota</taxon>
        <taxon>Fungi</taxon>
        <taxon>Fungi incertae sedis</taxon>
        <taxon>Mucoromycota</taxon>
        <taxon>Mucoromycotina</taxon>
        <taxon>Mucoromycetes</taxon>
        <taxon>Mucorales</taxon>
        <taxon>Mucorineae</taxon>
        <taxon>Rhizopodaceae</taxon>
        <taxon>Rhizopus</taxon>
    </lineage>
</organism>
<feature type="domain" description="Cas12f1-like TNB" evidence="2">
    <location>
        <begin position="39"/>
        <end position="100"/>
    </location>
</feature>
<gene>
    <name evidence="3" type="ORF">RHIMIDRAFT_20477</name>
</gene>
<evidence type="ECO:0000313" key="4">
    <source>
        <dbReference type="Proteomes" id="UP000242254"/>
    </source>
</evidence>